<accession>A0AAE1IYQ8</accession>
<reference evidence="2" key="1">
    <citation type="submission" date="2023-10" db="EMBL/GenBank/DDBJ databases">
        <title>Chromosome-level genome of the transformable northern wattle, Acacia crassicarpa.</title>
        <authorList>
            <person name="Massaro I."/>
            <person name="Sinha N.R."/>
            <person name="Poethig S."/>
            <person name="Leichty A.R."/>
        </authorList>
    </citation>
    <scope>NUCLEOTIDE SEQUENCE</scope>
    <source>
        <strain evidence="2">Acra3RX</strain>
        <tissue evidence="2">Leaf</tissue>
    </source>
</reference>
<organism evidence="2 3">
    <name type="scientific">Acacia crassicarpa</name>
    <name type="common">northern wattle</name>
    <dbReference type="NCBI Taxonomy" id="499986"/>
    <lineage>
        <taxon>Eukaryota</taxon>
        <taxon>Viridiplantae</taxon>
        <taxon>Streptophyta</taxon>
        <taxon>Embryophyta</taxon>
        <taxon>Tracheophyta</taxon>
        <taxon>Spermatophyta</taxon>
        <taxon>Magnoliopsida</taxon>
        <taxon>eudicotyledons</taxon>
        <taxon>Gunneridae</taxon>
        <taxon>Pentapetalae</taxon>
        <taxon>rosids</taxon>
        <taxon>fabids</taxon>
        <taxon>Fabales</taxon>
        <taxon>Fabaceae</taxon>
        <taxon>Caesalpinioideae</taxon>
        <taxon>mimosoid clade</taxon>
        <taxon>Acacieae</taxon>
        <taxon>Acacia</taxon>
    </lineage>
</organism>
<dbReference type="SMART" id="SM00256">
    <property type="entry name" value="FBOX"/>
    <property type="match status" value="1"/>
</dbReference>
<comment type="caution">
    <text evidence="2">The sequence shown here is derived from an EMBL/GenBank/DDBJ whole genome shotgun (WGS) entry which is preliminary data.</text>
</comment>
<dbReference type="Proteomes" id="UP001293593">
    <property type="component" value="Unassembled WGS sequence"/>
</dbReference>
<dbReference type="Pfam" id="PF00646">
    <property type="entry name" value="F-box"/>
    <property type="match status" value="1"/>
</dbReference>
<dbReference type="PANTHER" id="PTHR31672:SF13">
    <property type="entry name" value="F-BOX PROTEIN CPR30-LIKE"/>
    <property type="match status" value="1"/>
</dbReference>
<dbReference type="CDD" id="cd22157">
    <property type="entry name" value="F-box_AtFBW1-like"/>
    <property type="match status" value="1"/>
</dbReference>
<dbReference type="SUPFAM" id="SSF50965">
    <property type="entry name" value="Galactose oxidase, central domain"/>
    <property type="match status" value="1"/>
</dbReference>
<dbReference type="InterPro" id="IPR006527">
    <property type="entry name" value="F-box-assoc_dom_typ1"/>
</dbReference>
<dbReference type="InterPro" id="IPR017451">
    <property type="entry name" value="F-box-assoc_interact_dom"/>
</dbReference>
<evidence type="ECO:0000313" key="2">
    <source>
        <dbReference type="EMBL" id="KAK4259923.1"/>
    </source>
</evidence>
<sequence length="381" mass="43527">MYSKMPYLPDEIITNILKRLPVKSLIRFQCVCTHWKNLIKNPSFIADHLQQSGHQNSSLLLLEWNRRDVHWRLLLLDCGMQVREIEKAFWIDSLAVARIIGSCNGLLCVEIRQYNKFPPSLLVWNPATKEIRHLPRSSVGCFDYHDDCVTGFGFSPIANNYKIVRTYAKLHDATNRVEVFSLSRGSWKEIDLGNLKGVKLYSETVTANGEIFWFGIKLGAKEGSYDGEVIVSFDIAKEVFTLMPKPNLDYCADESLTVYENKLAILCEIDGDDDESSDLIGLWVMEEGTCVSGERQGWNKIYTSGPCPYILDPMAVWRNEIVSKVSSFEDDDEKRRNVSYFMNVTTNEVKSFVIPCCGRVHSMYNYVESLVSVGNNYLEES</sequence>
<dbReference type="Gene3D" id="1.20.1280.50">
    <property type="match status" value="1"/>
</dbReference>
<evidence type="ECO:0000313" key="3">
    <source>
        <dbReference type="Proteomes" id="UP001293593"/>
    </source>
</evidence>
<evidence type="ECO:0000259" key="1">
    <source>
        <dbReference type="PROSITE" id="PS50181"/>
    </source>
</evidence>
<dbReference type="InterPro" id="IPR011043">
    <property type="entry name" value="Gal_Oxase/kelch_b-propeller"/>
</dbReference>
<dbReference type="EMBL" id="JAWXYG010000011">
    <property type="protein sequence ID" value="KAK4259923.1"/>
    <property type="molecule type" value="Genomic_DNA"/>
</dbReference>
<gene>
    <name evidence="2" type="ORF">QN277_006202</name>
</gene>
<dbReference type="InterPro" id="IPR050796">
    <property type="entry name" value="SCF_F-box_component"/>
</dbReference>
<proteinExistence type="predicted"/>
<dbReference type="AlphaFoldDB" id="A0AAE1IYQ8"/>
<keyword evidence="3" id="KW-1185">Reference proteome</keyword>
<dbReference type="InterPro" id="IPR036047">
    <property type="entry name" value="F-box-like_dom_sf"/>
</dbReference>
<dbReference type="NCBIfam" id="TIGR01640">
    <property type="entry name" value="F_box_assoc_1"/>
    <property type="match status" value="1"/>
</dbReference>
<name>A0AAE1IYQ8_9FABA</name>
<dbReference type="PANTHER" id="PTHR31672">
    <property type="entry name" value="BNACNNG10540D PROTEIN"/>
    <property type="match status" value="1"/>
</dbReference>
<dbReference type="Pfam" id="PF07734">
    <property type="entry name" value="FBA_1"/>
    <property type="match status" value="1"/>
</dbReference>
<dbReference type="PROSITE" id="PS50181">
    <property type="entry name" value="FBOX"/>
    <property type="match status" value="1"/>
</dbReference>
<protein>
    <recommendedName>
        <fullName evidence="1">F-box domain-containing protein</fullName>
    </recommendedName>
</protein>
<dbReference type="Gene3D" id="2.120.10.80">
    <property type="entry name" value="Kelch-type beta propeller"/>
    <property type="match status" value="1"/>
</dbReference>
<feature type="domain" description="F-box" evidence="1">
    <location>
        <begin position="2"/>
        <end position="49"/>
    </location>
</feature>
<dbReference type="SUPFAM" id="SSF81383">
    <property type="entry name" value="F-box domain"/>
    <property type="match status" value="1"/>
</dbReference>
<dbReference type="InterPro" id="IPR001810">
    <property type="entry name" value="F-box_dom"/>
</dbReference>
<dbReference type="InterPro" id="IPR015915">
    <property type="entry name" value="Kelch-typ_b-propeller"/>
</dbReference>